<evidence type="ECO:0000313" key="1">
    <source>
        <dbReference type="EMBL" id="MBB6348082.1"/>
    </source>
</evidence>
<accession>A0A7X0C463</accession>
<sequence>MSESRFRDPGVRLWHFAREILVRCPRCDGRAAVTIRPADRDAHRYAVGWLTAPHRLTCGGCGHAAEWAPREWRSGLGDAYFTSGGPFVVPRLGGPYDPYFGLPLWLRRRCCGGRTLWAYNVAHLDLLEGYVGARLRERPVPAGSQTLLERLPGWMKAAGNRDELLAAISVLRASA</sequence>
<comment type="caution">
    <text evidence="1">The sequence shown here is derived from an EMBL/GenBank/DDBJ whole genome shotgun (WGS) entry which is preliminary data.</text>
</comment>
<dbReference type="EMBL" id="JACHJB010000002">
    <property type="protein sequence ID" value="MBB6348082.1"/>
    <property type="molecule type" value="Genomic_DNA"/>
</dbReference>
<dbReference type="Proteomes" id="UP000583800">
    <property type="component" value="Unassembled WGS sequence"/>
</dbReference>
<evidence type="ECO:0000313" key="2">
    <source>
        <dbReference type="Proteomes" id="UP000583800"/>
    </source>
</evidence>
<dbReference type="RefSeq" id="WP_185085913.1">
    <property type="nucleotide sequence ID" value="NZ_JACHJB010000002.1"/>
</dbReference>
<evidence type="ECO:0008006" key="3">
    <source>
        <dbReference type="Google" id="ProtNLM"/>
    </source>
</evidence>
<reference evidence="1 2" key="1">
    <citation type="submission" date="2020-08" db="EMBL/GenBank/DDBJ databases">
        <title>Sequencing the genomes of 1000 actinobacteria strains.</title>
        <authorList>
            <person name="Klenk H.-P."/>
        </authorList>
    </citation>
    <scope>NUCLEOTIDE SEQUENCE [LARGE SCALE GENOMIC DNA]</scope>
    <source>
        <strain evidence="1 2">DSM 45913</strain>
    </source>
</reference>
<proteinExistence type="predicted"/>
<name>A0A7X0C463_9ACTN</name>
<keyword evidence="2" id="KW-1185">Reference proteome</keyword>
<dbReference type="AlphaFoldDB" id="A0A7X0C463"/>
<gene>
    <name evidence="1" type="ORF">FHU36_004627</name>
</gene>
<protein>
    <recommendedName>
        <fullName evidence="3">TFIIB-type zinc ribbon-containing protein</fullName>
    </recommendedName>
</protein>
<organism evidence="1 2">
    <name type="scientific">Nonomuraea muscovyensis</name>
    <dbReference type="NCBI Taxonomy" id="1124761"/>
    <lineage>
        <taxon>Bacteria</taxon>
        <taxon>Bacillati</taxon>
        <taxon>Actinomycetota</taxon>
        <taxon>Actinomycetes</taxon>
        <taxon>Streptosporangiales</taxon>
        <taxon>Streptosporangiaceae</taxon>
        <taxon>Nonomuraea</taxon>
    </lineage>
</organism>